<proteinExistence type="inferred from homology"/>
<dbReference type="SUPFAM" id="SSF56112">
    <property type="entry name" value="Protein kinase-like (PK-like)"/>
    <property type="match status" value="1"/>
</dbReference>
<dbReference type="InterPro" id="IPR017441">
    <property type="entry name" value="Protein_kinase_ATP_BS"/>
</dbReference>
<evidence type="ECO:0000313" key="6">
    <source>
        <dbReference type="EMBL" id="RPA87227.1"/>
    </source>
</evidence>
<dbReference type="InterPro" id="IPR011009">
    <property type="entry name" value="Kinase-like_dom_sf"/>
</dbReference>
<organism evidence="6 7">
    <name type="scientific">Ascobolus immersus RN42</name>
    <dbReference type="NCBI Taxonomy" id="1160509"/>
    <lineage>
        <taxon>Eukaryota</taxon>
        <taxon>Fungi</taxon>
        <taxon>Dikarya</taxon>
        <taxon>Ascomycota</taxon>
        <taxon>Pezizomycotina</taxon>
        <taxon>Pezizomycetes</taxon>
        <taxon>Pezizales</taxon>
        <taxon>Ascobolaceae</taxon>
        <taxon>Ascobolus</taxon>
    </lineage>
</organism>
<dbReference type="STRING" id="1160509.A0A3N4IP88"/>
<dbReference type="PROSITE" id="PS50011">
    <property type="entry name" value="PROTEIN_KINASE_DOM"/>
    <property type="match status" value="1"/>
</dbReference>
<evidence type="ECO:0000259" key="5">
    <source>
        <dbReference type="PROSITE" id="PS50011"/>
    </source>
</evidence>
<dbReference type="InterPro" id="IPR008271">
    <property type="entry name" value="Ser/Thr_kinase_AS"/>
</dbReference>
<dbReference type="GO" id="GO:0005524">
    <property type="term" value="F:ATP binding"/>
    <property type="evidence" value="ECO:0007669"/>
    <property type="project" value="UniProtKB-UniRule"/>
</dbReference>
<gene>
    <name evidence="6" type="ORF">BJ508DRAFT_345048</name>
</gene>
<accession>A0A3N4IP88</accession>
<dbReference type="InterPro" id="IPR000719">
    <property type="entry name" value="Prot_kinase_dom"/>
</dbReference>
<evidence type="ECO:0000256" key="1">
    <source>
        <dbReference type="ARBA" id="ARBA00022741"/>
    </source>
</evidence>
<keyword evidence="6" id="KW-0808">Transferase</keyword>
<dbReference type="PROSITE" id="PS00107">
    <property type="entry name" value="PROTEIN_KINASE_ATP"/>
    <property type="match status" value="1"/>
</dbReference>
<dbReference type="OrthoDB" id="74764at2759"/>
<feature type="binding site" evidence="3">
    <location>
        <position position="81"/>
    </location>
    <ligand>
        <name>ATP</name>
        <dbReference type="ChEBI" id="CHEBI:30616"/>
    </ligand>
</feature>
<keyword evidence="1 3" id="KW-0547">Nucleotide-binding</keyword>
<dbReference type="Proteomes" id="UP000275078">
    <property type="component" value="Unassembled WGS sequence"/>
</dbReference>
<dbReference type="Pfam" id="PF00069">
    <property type="entry name" value="Pkinase"/>
    <property type="match status" value="1"/>
</dbReference>
<keyword evidence="4" id="KW-0723">Serine/threonine-protein kinase</keyword>
<dbReference type="Gene3D" id="1.10.510.10">
    <property type="entry name" value="Transferase(Phosphotransferase) domain 1"/>
    <property type="match status" value="1"/>
</dbReference>
<evidence type="ECO:0000256" key="3">
    <source>
        <dbReference type="PROSITE-ProRule" id="PRU10141"/>
    </source>
</evidence>
<dbReference type="PROSITE" id="PS00108">
    <property type="entry name" value="PROTEIN_KINASE_ST"/>
    <property type="match status" value="1"/>
</dbReference>
<evidence type="ECO:0000256" key="2">
    <source>
        <dbReference type="ARBA" id="ARBA00022840"/>
    </source>
</evidence>
<protein>
    <submittedName>
        <fullName evidence="6">Pkinase-domain-containing protein</fullName>
    </submittedName>
</protein>
<dbReference type="PANTHER" id="PTHR24347">
    <property type="entry name" value="SERINE/THREONINE-PROTEIN KINASE"/>
    <property type="match status" value="1"/>
</dbReference>
<dbReference type="GO" id="GO:0004674">
    <property type="term" value="F:protein serine/threonine kinase activity"/>
    <property type="evidence" value="ECO:0007669"/>
    <property type="project" value="UniProtKB-KW"/>
</dbReference>
<reference evidence="6 7" key="1">
    <citation type="journal article" date="2018" name="Nat. Ecol. Evol.">
        <title>Pezizomycetes genomes reveal the molecular basis of ectomycorrhizal truffle lifestyle.</title>
        <authorList>
            <person name="Murat C."/>
            <person name="Payen T."/>
            <person name="Noel B."/>
            <person name="Kuo A."/>
            <person name="Morin E."/>
            <person name="Chen J."/>
            <person name="Kohler A."/>
            <person name="Krizsan K."/>
            <person name="Balestrini R."/>
            <person name="Da Silva C."/>
            <person name="Montanini B."/>
            <person name="Hainaut M."/>
            <person name="Levati E."/>
            <person name="Barry K.W."/>
            <person name="Belfiori B."/>
            <person name="Cichocki N."/>
            <person name="Clum A."/>
            <person name="Dockter R.B."/>
            <person name="Fauchery L."/>
            <person name="Guy J."/>
            <person name="Iotti M."/>
            <person name="Le Tacon F."/>
            <person name="Lindquist E.A."/>
            <person name="Lipzen A."/>
            <person name="Malagnac F."/>
            <person name="Mello A."/>
            <person name="Molinier V."/>
            <person name="Miyauchi S."/>
            <person name="Poulain J."/>
            <person name="Riccioni C."/>
            <person name="Rubini A."/>
            <person name="Sitrit Y."/>
            <person name="Splivallo R."/>
            <person name="Traeger S."/>
            <person name="Wang M."/>
            <person name="Zifcakova L."/>
            <person name="Wipf D."/>
            <person name="Zambonelli A."/>
            <person name="Paolocci F."/>
            <person name="Nowrousian M."/>
            <person name="Ottonello S."/>
            <person name="Baldrian P."/>
            <person name="Spatafora J.W."/>
            <person name="Henrissat B."/>
            <person name="Nagy L.G."/>
            <person name="Aury J.M."/>
            <person name="Wincker P."/>
            <person name="Grigoriev I.V."/>
            <person name="Bonfante P."/>
            <person name="Martin F.M."/>
        </authorList>
    </citation>
    <scope>NUCLEOTIDE SEQUENCE [LARGE SCALE GENOMIC DNA]</scope>
    <source>
        <strain evidence="6 7">RN42</strain>
    </source>
</reference>
<keyword evidence="6" id="KW-0418">Kinase</keyword>
<evidence type="ECO:0000256" key="4">
    <source>
        <dbReference type="RuleBase" id="RU000304"/>
    </source>
</evidence>
<keyword evidence="2 3" id="KW-0067">ATP-binding</keyword>
<dbReference type="FunFam" id="1.10.510.10:FF:000571">
    <property type="entry name" value="Maternal embryonic leucine zipper kinase"/>
    <property type="match status" value="1"/>
</dbReference>
<dbReference type="AlphaFoldDB" id="A0A3N4IP88"/>
<keyword evidence="7" id="KW-1185">Reference proteome</keyword>
<evidence type="ECO:0000313" key="7">
    <source>
        <dbReference type="Proteomes" id="UP000275078"/>
    </source>
</evidence>
<feature type="domain" description="Protein kinase" evidence="5">
    <location>
        <begin position="52"/>
        <end position="317"/>
    </location>
</feature>
<dbReference type="SMART" id="SM00220">
    <property type="entry name" value="S_TKc"/>
    <property type="match status" value="1"/>
</dbReference>
<sequence>MAHTTYRIPRTNTKTEIRHSVTLVFHQAASQFLVPGDTSQSDEAQNCSKTYQISHRLLGSGGFGKVYMAYSKKTGVQVACKIVELEKYQKASSANKNRYEAEVAIMKMLKHPNIIRVHEIIPSTNYIFIFQDLITGGDLFSHIQQKGALPETEAMCIMWQLLHAVEYLHKSGIVHRDLKPDNILLASNRPGARIVITDFGVAKCFNNPRDRMYSIVGTPAAMLKRAQVKKAGHGPPVDLWSIGVILYLILSNTTAFGDPNVQQVVRNIERCRLDRMNMGIEEWSKVSLEARDLIRGLLQPDPEKRFTVRQALEHKWMGRHAKELADLHRKAIEEHDDAYYNTL</sequence>
<name>A0A3N4IP88_ASCIM</name>
<dbReference type="EMBL" id="ML119647">
    <property type="protein sequence ID" value="RPA87227.1"/>
    <property type="molecule type" value="Genomic_DNA"/>
</dbReference>
<dbReference type="CDD" id="cd05117">
    <property type="entry name" value="STKc_CAMK"/>
    <property type="match status" value="1"/>
</dbReference>
<comment type="similarity">
    <text evidence="4">Belongs to the protein kinase superfamily.</text>
</comment>